<feature type="transmembrane region" description="Helical" evidence="8">
    <location>
        <begin position="211"/>
        <end position="229"/>
    </location>
</feature>
<evidence type="ECO:0000313" key="10">
    <source>
        <dbReference type="EMBL" id="PKU24226.1"/>
    </source>
</evidence>
<keyword evidence="6 8" id="KW-1133">Transmembrane helix</keyword>
<evidence type="ECO:0000256" key="4">
    <source>
        <dbReference type="ARBA" id="ARBA00022475"/>
    </source>
</evidence>
<name>A0A2N3PUZ8_9PROT</name>
<dbReference type="Proteomes" id="UP000233293">
    <property type="component" value="Unassembled WGS sequence"/>
</dbReference>
<evidence type="ECO:0000256" key="5">
    <source>
        <dbReference type="ARBA" id="ARBA00022692"/>
    </source>
</evidence>
<dbReference type="Gene3D" id="1.10.3720.10">
    <property type="entry name" value="MetI-like"/>
    <property type="match status" value="1"/>
</dbReference>
<keyword evidence="4" id="KW-1003">Cell membrane</keyword>
<feature type="domain" description="ABC transmembrane type-1" evidence="9">
    <location>
        <begin position="65"/>
        <end position="259"/>
    </location>
</feature>
<dbReference type="EMBL" id="PIUM01000013">
    <property type="protein sequence ID" value="PKU24226.1"/>
    <property type="molecule type" value="Genomic_DNA"/>
</dbReference>
<evidence type="ECO:0000313" key="11">
    <source>
        <dbReference type="Proteomes" id="UP000233293"/>
    </source>
</evidence>
<dbReference type="InterPro" id="IPR051789">
    <property type="entry name" value="Bact_Polyamine_Transport"/>
</dbReference>
<keyword evidence="11" id="KW-1185">Reference proteome</keyword>
<evidence type="ECO:0000256" key="1">
    <source>
        <dbReference type="ARBA" id="ARBA00004651"/>
    </source>
</evidence>
<comment type="similarity">
    <text evidence="2">Belongs to the binding-protein-dependent transport system permease family. CysTW subfamily.</text>
</comment>
<feature type="transmembrane region" description="Helical" evidence="8">
    <location>
        <begin position="12"/>
        <end position="35"/>
    </location>
</feature>
<feature type="transmembrane region" description="Helical" evidence="8">
    <location>
        <begin position="102"/>
        <end position="127"/>
    </location>
</feature>
<evidence type="ECO:0000256" key="7">
    <source>
        <dbReference type="ARBA" id="ARBA00023136"/>
    </source>
</evidence>
<gene>
    <name evidence="10" type="ORF">CWS72_12935</name>
</gene>
<proteinExistence type="inferred from homology"/>
<feature type="transmembrane region" description="Helical" evidence="8">
    <location>
        <begin position="139"/>
        <end position="162"/>
    </location>
</feature>
<protein>
    <submittedName>
        <fullName evidence="10">Putrescine ABC transporter permease PotI</fullName>
    </submittedName>
</protein>
<dbReference type="Pfam" id="PF00528">
    <property type="entry name" value="BPD_transp_1"/>
    <property type="match status" value="1"/>
</dbReference>
<dbReference type="OrthoDB" id="9782004at2"/>
<evidence type="ECO:0000259" key="9">
    <source>
        <dbReference type="PROSITE" id="PS50928"/>
    </source>
</evidence>
<reference evidence="11" key="1">
    <citation type="submission" date="2017-12" db="EMBL/GenBank/DDBJ databases">
        <title>Draft genome sequence of Telmatospirillum siberiense 26-4b1T, an acidotolerant peatland alphaproteobacterium potentially involved in sulfur cycling.</title>
        <authorList>
            <person name="Hausmann B."/>
            <person name="Pjevac P."/>
            <person name="Schreck K."/>
            <person name="Herbold C.W."/>
            <person name="Daims H."/>
            <person name="Wagner M."/>
            <person name="Pester M."/>
            <person name="Loy A."/>
        </authorList>
    </citation>
    <scope>NUCLEOTIDE SEQUENCE [LARGE SCALE GENOMIC DNA]</scope>
    <source>
        <strain evidence="11">26-4b1</strain>
    </source>
</reference>
<keyword evidence="7 8" id="KW-0472">Membrane</keyword>
<dbReference type="GO" id="GO:0005886">
    <property type="term" value="C:plasma membrane"/>
    <property type="evidence" value="ECO:0007669"/>
    <property type="project" value="UniProtKB-SubCell"/>
</dbReference>
<dbReference type="SUPFAM" id="SSF161098">
    <property type="entry name" value="MetI-like"/>
    <property type="match status" value="1"/>
</dbReference>
<comment type="subcellular location">
    <subcellularLocation>
        <location evidence="1 8">Cell membrane</location>
        <topology evidence="1 8">Multi-pass membrane protein</topology>
    </subcellularLocation>
</comment>
<evidence type="ECO:0000256" key="3">
    <source>
        <dbReference type="ARBA" id="ARBA00022448"/>
    </source>
</evidence>
<dbReference type="PROSITE" id="PS50928">
    <property type="entry name" value="ABC_TM1"/>
    <property type="match status" value="1"/>
</dbReference>
<feature type="transmembrane region" description="Helical" evidence="8">
    <location>
        <begin position="241"/>
        <end position="261"/>
    </location>
</feature>
<dbReference type="GO" id="GO:0055085">
    <property type="term" value="P:transmembrane transport"/>
    <property type="evidence" value="ECO:0007669"/>
    <property type="project" value="InterPro"/>
</dbReference>
<sequence>MIASLTRGRLFLRLMMGFAMVFLYAPIISIIVYSFNESQLVTVWSRFSTKWYAALLQDEQILHAAKISLEVAVLSASGSLVVGTLSGYILSRFKRFRGRMLFSGMVMAPLVMPEIIMGISLLLLFVGMEQVFGWPQRDIQTIVIAHITFSTAFVAVVVQSRLAGIDVSLEEAAMDLGARPGEVFFLITLPLMVPALLSGWLLAFSLSLDDLVITAFVSGPGSTTLPMVVFSKVRLGLNPEINALATVIILAVGLVSGLGALKTAFKVFTPEKAGLQIKEEKCASPA</sequence>
<dbReference type="InterPro" id="IPR035906">
    <property type="entry name" value="MetI-like_sf"/>
</dbReference>
<organism evidence="10 11">
    <name type="scientific">Telmatospirillum siberiense</name>
    <dbReference type="NCBI Taxonomy" id="382514"/>
    <lineage>
        <taxon>Bacteria</taxon>
        <taxon>Pseudomonadati</taxon>
        <taxon>Pseudomonadota</taxon>
        <taxon>Alphaproteobacteria</taxon>
        <taxon>Rhodospirillales</taxon>
        <taxon>Rhodospirillaceae</taxon>
        <taxon>Telmatospirillum</taxon>
    </lineage>
</organism>
<feature type="transmembrane region" description="Helical" evidence="8">
    <location>
        <begin position="183"/>
        <end position="205"/>
    </location>
</feature>
<dbReference type="InterPro" id="IPR000515">
    <property type="entry name" value="MetI-like"/>
</dbReference>
<dbReference type="RefSeq" id="WP_101251021.1">
    <property type="nucleotide sequence ID" value="NZ_PIUM01000013.1"/>
</dbReference>
<evidence type="ECO:0000256" key="8">
    <source>
        <dbReference type="RuleBase" id="RU363032"/>
    </source>
</evidence>
<keyword evidence="5 8" id="KW-0812">Transmembrane</keyword>
<dbReference type="CDD" id="cd06261">
    <property type="entry name" value="TM_PBP2"/>
    <property type="match status" value="1"/>
</dbReference>
<keyword evidence="3 8" id="KW-0813">Transport</keyword>
<dbReference type="PANTHER" id="PTHR43848:SF2">
    <property type="entry name" value="PUTRESCINE TRANSPORT SYSTEM PERMEASE PROTEIN POTI"/>
    <property type="match status" value="1"/>
</dbReference>
<accession>A0A2N3PUZ8</accession>
<comment type="caution">
    <text evidence="10">The sequence shown here is derived from an EMBL/GenBank/DDBJ whole genome shotgun (WGS) entry which is preliminary data.</text>
</comment>
<evidence type="ECO:0000256" key="2">
    <source>
        <dbReference type="ARBA" id="ARBA00007069"/>
    </source>
</evidence>
<evidence type="ECO:0000256" key="6">
    <source>
        <dbReference type="ARBA" id="ARBA00022989"/>
    </source>
</evidence>
<dbReference type="PANTHER" id="PTHR43848">
    <property type="entry name" value="PUTRESCINE TRANSPORT SYSTEM PERMEASE PROTEIN POTI"/>
    <property type="match status" value="1"/>
</dbReference>
<feature type="transmembrane region" description="Helical" evidence="8">
    <location>
        <begin position="71"/>
        <end position="90"/>
    </location>
</feature>
<dbReference type="AlphaFoldDB" id="A0A2N3PUZ8"/>